<dbReference type="KEGG" id="uli:ETAA1_54240"/>
<dbReference type="EMBL" id="CP036273">
    <property type="protein sequence ID" value="QDU23424.1"/>
    <property type="molecule type" value="Genomic_DNA"/>
</dbReference>
<keyword evidence="2" id="KW-1185">Reference proteome</keyword>
<gene>
    <name evidence="1" type="ORF">ETAA1_54240</name>
</gene>
<reference evidence="1 2" key="1">
    <citation type="submission" date="2019-02" db="EMBL/GenBank/DDBJ databases">
        <title>Deep-cultivation of Planctomycetes and their phenomic and genomic characterization uncovers novel biology.</title>
        <authorList>
            <person name="Wiegand S."/>
            <person name="Jogler M."/>
            <person name="Boedeker C."/>
            <person name="Pinto D."/>
            <person name="Vollmers J."/>
            <person name="Rivas-Marin E."/>
            <person name="Kohn T."/>
            <person name="Peeters S.H."/>
            <person name="Heuer A."/>
            <person name="Rast P."/>
            <person name="Oberbeckmann S."/>
            <person name="Bunk B."/>
            <person name="Jeske O."/>
            <person name="Meyerdierks A."/>
            <person name="Storesund J.E."/>
            <person name="Kallscheuer N."/>
            <person name="Luecker S."/>
            <person name="Lage O.M."/>
            <person name="Pohl T."/>
            <person name="Merkel B.J."/>
            <person name="Hornburger P."/>
            <person name="Mueller R.-W."/>
            <person name="Bruemmer F."/>
            <person name="Labrenz M."/>
            <person name="Spormann A.M."/>
            <person name="Op den Camp H."/>
            <person name="Overmann J."/>
            <person name="Amann R."/>
            <person name="Jetten M.S.M."/>
            <person name="Mascher T."/>
            <person name="Medema M.H."/>
            <person name="Devos D.P."/>
            <person name="Kaster A.-K."/>
            <person name="Ovreas L."/>
            <person name="Rohde M."/>
            <person name="Galperin M.Y."/>
            <person name="Jogler C."/>
        </authorList>
    </citation>
    <scope>NUCLEOTIDE SEQUENCE [LARGE SCALE GENOMIC DNA]</scope>
    <source>
        <strain evidence="1 2">ETA_A1</strain>
    </source>
</reference>
<name>A0A517Y0Z8_9BACT</name>
<organism evidence="1 2">
    <name type="scientific">Urbifossiella limnaea</name>
    <dbReference type="NCBI Taxonomy" id="2528023"/>
    <lineage>
        <taxon>Bacteria</taxon>
        <taxon>Pseudomonadati</taxon>
        <taxon>Planctomycetota</taxon>
        <taxon>Planctomycetia</taxon>
        <taxon>Gemmatales</taxon>
        <taxon>Gemmataceae</taxon>
        <taxon>Urbifossiella</taxon>
    </lineage>
</organism>
<evidence type="ECO:0000313" key="2">
    <source>
        <dbReference type="Proteomes" id="UP000319576"/>
    </source>
</evidence>
<dbReference type="AlphaFoldDB" id="A0A517Y0Z8"/>
<proteinExistence type="predicted"/>
<sequence>MDDYVILTVTGRPGEADAALKARLTAFWTHVLRTRPDDYEGVYAEATRFGRAADAPSRQYFVSPDALDAILAELGAAGIDHEPPDRDDLYSKYEASSPDWFQIDH</sequence>
<dbReference type="OrthoDB" id="283647at2"/>
<dbReference type="Proteomes" id="UP000319576">
    <property type="component" value="Chromosome"/>
</dbReference>
<accession>A0A517Y0Z8</accession>
<protein>
    <submittedName>
        <fullName evidence="1">Uncharacterized protein</fullName>
    </submittedName>
</protein>
<dbReference type="RefSeq" id="WP_145243671.1">
    <property type="nucleotide sequence ID" value="NZ_CP036273.1"/>
</dbReference>
<evidence type="ECO:0000313" key="1">
    <source>
        <dbReference type="EMBL" id="QDU23424.1"/>
    </source>
</evidence>